<evidence type="ECO:0000256" key="4">
    <source>
        <dbReference type="ARBA" id="ARBA00022777"/>
    </source>
</evidence>
<feature type="compositionally biased region" description="Basic and acidic residues" evidence="6">
    <location>
        <begin position="488"/>
        <end position="504"/>
    </location>
</feature>
<sequence>MDLLLHLLPRSRTQTRKSRSDRILTRRSGRERRGPRVAGGSPPSIKHEPGSANQGLLIHRFQPARKSRRDEPSRADTSRAEPLTFPSSFPIRQIIMTTFVVADLLHFNLMANGYIRKEPESGAVYTGKAHQLFYNDMSEEAAMDGHATELGLSSLHLKVSATNVSKCSCAERLRTRQSPWLWLRSDNEAMSGIPAYQALGDLDGLARLLLLLLCFAPADLAAGPDNNFHCLWLVIAQNPSRSLAASRYWRIVGVLKRLRCRGEMPPKSRAAKAKANGTEDVSPAPSALGKRPRTGIAEGSQTAVPPPDPDVASAIVEADDQREEPPVKKKRKKKGSSQAAAGAGIARGASTTAKAALSSSKKPLATAPAPKRKLSRELDGLKDGRSEPDASAYGRDSSDTEGKRRSKRLNKAVPPASNVQQLPLPVIVEEEEQEENGPSRRSANGGQQAPLAQNSHDPGAVIEGDVDDQPQDPVSRRATSPRSTPSSNRRDKEGLDASREDLRNFRPAAPIDFSTIDVEEIYRNFAPYGGGRLQPHSSEKEVRERYERENPSVRYTDSNQIPPDPREPKDPSDGDGDGDRGLKLFAPIEPKYAVRARTNDAKARWHDDGWDTVWSTLRAHNPPDRIYEMYDYCWRDSCQLRDRAYFADIPDWPAGTLPSAFFPQVRRAVEVAMMESLVPQWKEQIVLTGQQFGDAGARDLEQKLAAMKNGVGNGTKRPDIPRDNDMFEAEWAGRLQQFAQGSLGPLRESTRRTQHRLKAAHRRALKIRSDYDIRVRPPILNDGVIHTSMEHYCNRLHVILRQTLIDYIKPVWPPAPRSPRTTDRYNRMIYRVVQGQNPYPPGQASPKELDFVDIATKEIGFDHVRSQQDPGRWEYREHLGSGSFDRWESGLAIKDTYLASTKGLGLCEETYGDFISWYKDKNDKIPKEYAALAMLNSCESSANIVHCRAYSVYDERGMYRLYTEYCGHNDLEYTIDRYRTLAMLNADMAAIGGTSPEQAVLTTSFSSRIPDRVLWCILEALSSAACLMDLGYIPTGDPDTDTPPPNFQQMLHRDIKPLNIFLSTPRSDNHWPKIPTPKLGDFGGVIFCDEPEASTQIYGTRCYTSPEVLRRGIPHPITPKADIWAIGRVMLSLINLNFQDDHELLSRESEVDFVKTPDFKAGAEEGRHPLLCELIRNCLNPLPADRPTAKELWMRVWREVGVEEPMTRIRWEEDEMLMFESDKYEAFASNSCWTIERG</sequence>
<gene>
    <name evidence="8" type="ORF">MYCFIDRAFT_174588</name>
</gene>
<dbReference type="KEGG" id="pfj:MYCFIDRAFT_174588"/>
<keyword evidence="9" id="KW-1185">Reference proteome</keyword>
<dbReference type="RefSeq" id="XP_007926427.1">
    <property type="nucleotide sequence ID" value="XM_007928236.1"/>
</dbReference>
<feature type="region of interest" description="Disordered" evidence="6">
    <location>
        <begin position="526"/>
        <end position="582"/>
    </location>
</feature>
<dbReference type="AlphaFoldDB" id="M3B140"/>
<feature type="compositionally biased region" description="Basic and acidic residues" evidence="6">
    <location>
        <begin position="537"/>
        <end position="551"/>
    </location>
</feature>
<dbReference type="InterPro" id="IPR011009">
    <property type="entry name" value="Kinase-like_dom_sf"/>
</dbReference>
<dbReference type="Gene3D" id="1.10.510.10">
    <property type="entry name" value="Transferase(Phosphotransferase) domain 1"/>
    <property type="match status" value="1"/>
</dbReference>
<feature type="compositionally biased region" description="Polar residues" evidence="6">
    <location>
        <begin position="439"/>
        <end position="456"/>
    </location>
</feature>
<dbReference type="InterPro" id="IPR008271">
    <property type="entry name" value="Ser/Thr_kinase_AS"/>
</dbReference>
<dbReference type="Pfam" id="PF00069">
    <property type="entry name" value="Pkinase"/>
    <property type="match status" value="1"/>
</dbReference>
<feature type="region of interest" description="Disordered" evidence="6">
    <location>
        <begin position="1"/>
        <end position="82"/>
    </location>
</feature>
<evidence type="ECO:0000259" key="7">
    <source>
        <dbReference type="PROSITE" id="PS50011"/>
    </source>
</evidence>
<feature type="domain" description="Protein kinase" evidence="7">
    <location>
        <begin position="873"/>
        <end position="1198"/>
    </location>
</feature>
<feature type="compositionally biased region" description="Basic and acidic residues" evidence="6">
    <location>
        <begin position="68"/>
        <end position="79"/>
    </location>
</feature>
<feature type="compositionally biased region" description="Basic and acidic residues" evidence="6">
    <location>
        <begin position="375"/>
        <end position="388"/>
    </location>
</feature>
<dbReference type="VEuPathDB" id="FungiDB:MYCFIDRAFT_174588"/>
<accession>M3B140</accession>
<dbReference type="OrthoDB" id="310217at2759"/>
<feature type="compositionally biased region" description="Basic and acidic residues" evidence="6">
    <location>
        <begin position="564"/>
        <end position="582"/>
    </location>
</feature>
<dbReference type="GO" id="GO:0004674">
    <property type="term" value="F:protein serine/threonine kinase activity"/>
    <property type="evidence" value="ECO:0007669"/>
    <property type="project" value="UniProtKB-EC"/>
</dbReference>
<dbReference type="PANTHER" id="PTHR43671">
    <property type="entry name" value="SERINE/THREONINE-PROTEIN KINASE NEK"/>
    <property type="match status" value="1"/>
</dbReference>
<protein>
    <recommendedName>
        <fullName evidence="1">non-specific serine/threonine protein kinase</fullName>
        <ecNumber evidence="1">2.7.11.1</ecNumber>
    </recommendedName>
</protein>
<evidence type="ECO:0000256" key="2">
    <source>
        <dbReference type="ARBA" id="ARBA00022679"/>
    </source>
</evidence>
<dbReference type="GO" id="GO:0005524">
    <property type="term" value="F:ATP binding"/>
    <property type="evidence" value="ECO:0007669"/>
    <property type="project" value="UniProtKB-KW"/>
</dbReference>
<dbReference type="eggNOG" id="KOG0591">
    <property type="taxonomic scope" value="Eukaryota"/>
</dbReference>
<dbReference type="EMBL" id="KB446558">
    <property type="protein sequence ID" value="EME83108.1"/>
    <property type="molecule type" value="Genomic_DNA"/>
</dbReference>
<dbReference type="Proteomes" id="UP000016932">
    <property type="component" value="Unassembled WGS sequence"/>
</dbReference>
<dbReference type="InterPro" id="IPR000719">
    <property type="entry name" value="Prot_kinase_dom"/>
</dbReference>
<reference evidence="8 9" key="1">
    <citation type="journal article" date="2012" name="PLoS Pathog.">
        <title>Diverse lifestyles and strategies of plant pathogenesis encoded in the genomes of eighteen Dothideomycetes fungi.</title>
        <authorList>
            <person name="Ohm R.A."/>
            <person name="Feau N."/>
            <person name="Henrissat B."/>
            <person name="Schoch C.L."/>
            <person name="Horwitz B.A."/>
            <person name="Barry K.W."/>
            <person name="Condon B.J."/>
            <person name="Copeland A.C."/>
            <person name="Dhillon B."/>
            <person name="Glaser F."/>
            <person name="Hesse C.N."/>
            <person name="Kosti I."/>
            <person name="LaButti K."/>
            <person name="Lindquist E.A."/>
            <person name="Lucas S."/>
            <person name="Salamov A.A."/>
            <person name="Bradshaw R.E."/>
            <person name="Ciuffetti L."/>
            <person name="Hamelin R.C."/>
            <person name="Kema G.H.J."/>
            <person name="Lawrence C."/>
            <person name="Scott J.A."/>
            <person name="Spatafora J.W."/>
            <person name="Turgeon B.G."/>
            <person name="de Wit P.J.G.M."/>
            <person name="Zhong S."/>
            <person name="Goodwin S.B."/>
            <person name="Grigoriev I.V."/>
        </authorList>
    </citation>
    <scope>NUCLEOTIDE SEQUENCE [LARGE SCALE GENOMIC DNA]</scope>
    <source>
        <strain evidence="8 9">CIRAD86</strain>
    </source>
</reference>
<evidence type="ECO:0000256" key="1">
    <source>
        <dbReference type="ARBA" id="ARBA00012513"/>
    </source>
</evidence>
<keyword evidence="3" id="KW-0547">Nucleotide-binding</keyword>
<feature type="region of interest" description="Disordered" evidence="6">
    <location>
        <begin position="265"/>
        <end position="511"/>
    </location>
</feature>
<feature type="compositionally biased region" description="Low complexity" evidence="6">
    <location>
        <begin position="336"/>
        <end position="367"/>
    </location>
</feature>
<organism evidence="8 9">
    <name type="scientific">Pseudocercospora fijiensis (strain CIRAD86)</name>
    <name type="common">Black leaf streak disease fungus</name>
    <name type="synonym">Mycosphaerella fijiensis</name>
    <dbReference type="NCBI Taxonomy" id="383855"/>
    <lineage>
        <taxon>Eukaryota</taxon>
        <taxon>Fungi</taxon>
        <taxon>Dikarya</taxon>
        <taxon>Ascomycota</taxon>
        <taxon>Pezizomycotina</taxon>
        <taxon>Dothideomycetes</taxon>
        <taxon>Dothideomycetidae</taxon>
        <taxon>Mycosphaerellales</taxon>
        <taxon>Mycosphaerellaceae</taxon>
        <taxon>Pseudocercospora</taxon>
    </lineage>
</organism>
<dbReference type="InterPro" id="IPR050660">
    <property type="entry name" value="NEK_Ser/Thr_kinase"/>
</dbReference>
<feature type="compositionally biased region" description="Basic residues" evidence="6">
    <location>
        <begin position="25"/>
        <end position="35"/>
    </location>
</feature>
<evidence type="ECO:0000313" key="8">
    <source>
        <dbReference type="EMBL" id="EME83108.1"/>
    </source>
</evidence>
<dbReference type="HOGENOM" id="CLU_266977_0_0_1"/>
<keyword evidence="2" id="KW-0808">Transferase</keyword>
<dbReference type="PROSITE" id="PS00108">
    <property type="entry name" value="PROTEIN_KINASE_ST"/>
    <property type="match status" value="1"/>
</dbReference>
<dbReference type="SMART" id="SM00220">
    <property type="entry name" value="S_TKc"/>
    <property type="match status" value="1"/>
</dbReference>
<dbReference type="GeneID" id="19333213"/>
<dbReference type="SUPFAM" id="SSF56112">
    <property type="entry name" value="Protein kinase-like (PK-like)"/>
    <property type="match status" value="1"/>
</dbReference>
<evidence type="ECO:0000256" key="6">
    <source>
        <dbReference type="SAM" id="MobiDB-lite"/>
    </source>
</evidence>
<evidence type="ECO:0000256" key="3">
    <source>
        <dbReference type="ARBA" id="ARBA00022741"/>
    </source>
</evidence>
<proteinExistence type="predicted"/>
<dbReference type="EC" id="2.7.11.1" evidence="1"/>
<evidence type="ECO:0000256" key="5">
    <source>
        <dbReference type="ARBA" id="ARBA00022840"/>
    </source>
</evidence>
<keyword evidence="4" id="KW-0418">Kinase</keyword>
<dbReference type="PROSITE" id="PS50011">
    <property type="entry name" value="PROTEIN_KINASE_DOM"/>
    <property type="match status" value="1"/>
</dbReference>
<dbReference type="PANTHER" id="PTHR43671:SF13">
    <property type="entry name" value="SERINE_THREONINE-PROTEIN KINASE NEK2"/>
    <property type="match status" value="1"/>
</dbReference>
<evidence type="ECO:0000313" key="9">
    <source>
        <dbReference type="Proteomes" id="UP000016932"/>
    </source>
</evidence>
<keyword evidence="5" id="KW-0067">ATP-binding</keyword>
<feature type="compositionally biased region" description="Low complexity" evidence="6">
    <location>
        <begin position="476"/>
        <end position="487"/>
    </location>
</feature>
<name>M3B140_PSEFD</name>